<feature type="compositionally biased region" description="Low complexity" evidence="1">
    <location>
        <begin position="294"/>
        <end position="305"/>
    </location>
</feature>
<accession>A0A4Q7IZL1</accession>
<keyword evidence="5" id="KW-1185">Reference proteome</keyword>
<dbReference type="RefSeq" id="WP_130479202.1">
    <property type="nucleotide sequence ID" value="NZ_SFCC01000020.1"/>
</dbReference>
<name>A0A4Q7IZL1_9PSEU</name>
<evidence type="ECO:0000313" key="4">
    <source>
        <dbReference type="EMBL" id="RZQ59939.1"/>
    </source>
</evidence>
<dbReference type="SUPFAM" id="SSF101898">
    <property type="entry name" value="NHL repeat"/>
    <property type="match status" value="1"/>
</dbReference>
<dbReference type="EMBL" id="SFCC01000020">
    <property type="protein sequence ID" value="RZQ59939.1"/>
    <property type="molecule type" value="Genomic_DNA"/>
</dbReference>
<feature type="transmembrane region" description="Helical" evidence="2">
    <location>
        <begin position="316"/>
        <end position="336"/>
    </location>
</feature>
<comment type="caution">
    <text evidence="4">The sequence shown here is derived from an EMBL/GenBank/DDBJ whole genome shotgun (WGS) entry which is preliminary data.</text>
</comment>
<proteinExistence type="predicted"/>
<keyword evidence="3" id="KW-0732">Signal</keyword>
<sequence length="342" mass="34887">MGSWGRTSVVAGVALLIAVGTGGPAFAAPALETVCTVTDKRLGELSGLVTDDDGNWYAISDGGTSIQVLVLGRDCAVKRVVKASADPYDVEDLARGADGTLWLGDIGDNRKQRDTIALHAVTPNGKSTLYRLTYPDGQHDAEALLLDKDGVPYVVTKNVLGASDVYRASAKLTSPGPTALEKVGTLDFEGTDTPGGPVGPMGSLLVTGGATSADHKVVALRTYTDAYLYATPDGDIAAALKRTPVRVPLPNENQGEAIAFEPDGTLLSGSEGTRQPIRAVRGATGLAAQQTSEPGTAGAAGAPAGQDGGGLPDLPGGAVTVAVGAAVVVLLAVVLLRRRRRV</sequence>
<gene>
    <name evidence="4" type="ORF">EWH70_31400</name>
</gene>
<feature type="region of interest" description="Disordered" evidence="1">
    <location>
        <begin position="283"/>
        <end position="309"/>
    </location>
</feature>
<protein>
    <recommendedName>
        <fullName evidence="6">Esterase-like activity of phytase family protein</fullName>
    </recommendedName>
</protein>
<reference evidence="4 5" key="1">
    <citation type="submission" date="2019-02" db="EMBL/GenBank/DDBJ databases">
        <title>Draft genome sequence of Amycolatopsis sp. 8-3EHSu isolated from roots of Suaeda maritima.</title>
        <authorList>
            <person name="Duangmal K."/>
            <person name="Chantavorakit T."/>
        </authorList>
    </citation>
    <scope>NUCLEOTIDE SEQUENCE [LARGE SCALE GENOMIC DNA]</scope>
    <source>
        <strain evidence="4 5">8-3EHSu</strain>
    </source>
</reference>
<evidence type="ECO:0000256" key="2">
    <source>
        <dbReference type="SAM" id="Phobius"/>
    </source>
</evidence>
<evidence type="ECO:0000256" key="1">
    <source>
        <dbReference type="SAM" id="MobiDB-lite"/>
    </source>
</evidence>
<feature type="chain" id="PRO_5020996472" description="Esterase-like activity of phytase family protein" evidence="3">
    <location>
        <begin position="28"/>
        <end position="342"/>
    </location>
</feature>
<dbReference type="Proteomes" id="UP000292003">
    <property type="component" value="Unassembled WGS sequence"/>
</dbReference>
<dbReference type="AlphaFoldDB" id="A0A4Q7IZL1"/>
<evidence type="ECO:0000256" key="3">
    <source>
        <dbReference type="SAM" id="SignalP"/>
    </source>
</evidence>
<keyword evidence="2" id="KW-1133">Transmembrane helix</keyword>
<dbReference type="OrthoDB" id="9801244at2"/>
<keyword evidence="2" id="KW-0812">Transmembrane</keyword>
<evidence type="ECO:0000313" key="5">
    <source>
        <dbReference type="Proteomes" id="UP000292003"/>
    </source>
</evidence>
<feature type="signal peptide" evidence="3">
    <location>
        <begin position="1"/>
        <end position="27"/>
    </location>
</feature>
<evidence type="ECO:0008006" key="6">
    <source>
        <dbReference type="Google" id="ProtNLM"/>
    </source>
</evidence>
<keyword evidence="2" id="KW-0472">Membrane</keyword>
<organism evidence="4 5">
    <name type="scientific">Amycolatopsis suaedae</name>
    <dbReference type="NCBI Taxonomy" id="2510978"/>
    <lineage>
        <taxon>Bacteria</taxon>
        <taxon>Bacillati</taxon>
        <taxon>Actinomycetota</taxon>
        <taxon>Actinomycetes</taxon>
        <taxon>Pseudonocardiales</taxon>
        <taxon>Pseudonocardiaceae</taxon>
        <taxon>Amycolatopsis</taxon>
    </lineage>
</organism>